<feature type="domain" description="SIS" evidence="5">
    <location>
        <begin position="42"/>
        <end position="179"/>
    </location>
</feature>
<accession>D8ML32</accession>
<evidence type="ECO:0000256" key="1">
    <source>
        <dbReference type="ARBA" id="ARBA00001031"/>
    </source>
</evidence>
<gene>
    <name evidence="6" type="ordered locus">EbC_43290</name>
</gene>
<evidence type="ECO:0000256" key="4">
    <source>
        <dbReference type="ARBA" id="ARBA00022962"/>
    </source>
</evidence>
<dbReference type="InterPro" id="IPR001347">
    <property type="entry name" value="SIS_dom"/>
</dbReference>
<dbReference type="HOGENOM" id="CLU_012520_2_4_6"/>
<sequence length="350" mass="37563">MFTFKRIRPMTALCFSDYEKELAQQVSALGDQLDYALPGTLNSLDLNQYDRIVLAGMGSSDYALIPIERALIAQGLPVWRIDAGRLLDMPKMVTPGTLLWITSQSGMSGEVVAVLDAVATPKTLIGVTNDITSLLAKKADILVELKSGDEATVSAKSYLNTLVASYRTLYALTGQDEKPLLAEVRAVLPQVAGIIEQRDPVQQLTDRLFRHAKPRVALVGMGADAATALTGALIIKEASKVSAEGFIGGEFRHGPMETSGEGMLAVLFGDGSDVTLQTLATDLLSNGTEVVTVGPVAYARSPRWDTPGNSPLTRLLCAMLWVQHLTVTLARGNGMVPGEFLYGKKITDKI</sequence>
<organism evidence="7">
    <name type="scientific">Erwinia billingiae (strain Eb661)</name>
    <dbReference type="NCBI Taxonomy" id="634500"/>
    <lineage>
        <taxon>Bacteria</taxon>
        <taxon>Pseudomonadati</taxon>
        <taxon>Pseudomonadota</taxon>
        <taxon>Gammaproteobacteria</taxon>
        <taxon>Enterobacterales</taxon>
        <taxon>Erwiniaceae</taxon>
        <taxon>Erwinia</taxon>
    </lineage>
</organism>
<dbReference type="Proteomes" id="UP000008793">
    <property type="component" value="Chromosome"/>
</dbReference>
<dbReference type="PANTHER" id="PTHR10937:SF0">
    <property type="entry name" value="GLUTAMINE--FRUCTOSE-6-PHOSPHATE TRANSAMINASE (ISOMERIZING)"/>
    <property type="match status" value="1"/>
</dbReference>
<dbReference type="GO" id="GO:0006047">
    <property type="term" value="P:UDP-N-acetylglucosamine metabolic process"/>
    <property type="evidence" value="ECO:0007669"/>
    <property type="project" value="TreeGrafter"/>
</dbReference>
<dbReference type="Pfam" id="PF01380">
    <property type="entry name" value="SIS"/>
    <property type="match status" value="1"/>
</dbReference>
<keyword evidence="7" id="KW-1185">Reference proteome</keyword>
<dbReference type="GO" id="GO:0097367">
    <property type="term" value="F:carbohydrate derivative binding"/>
    <property type="evidence" value="ECO:0007669"/>
    <property type="project" value="InterPro"/>
</dbReference>
<name>D8ML32_ERWBE</name>
<keyword evidence="4" id="KW-0315">Glutamine amidotransferase</keyword>
<dbReference type="Gene3D" id="3.40.50.10490">
    <property type="entry name" value="Glucose-6-phosphate isomerase like protein, domain 1"/>
    <property type="match status" value="2"/>
</dbReference>
<dbReference type="GO" id="GO:0004360">
    <property type="term" value="F:glutamine-fructose-6-phosphate transaminase (isomerizing) activity"/>
    <property type="evidence" value="ECO:0007669"/>
    <property type="project" value="UniProtKB-EC"/>
</dbReference>
<dbReference type="SUPFAM" id="SSF53697">
    <property type="entry name" value="SIS domain"/>
    <property type="match status" value="1"/>
</dbReference>
<dbReference type="GO" id="GO:0005829">
    <property type="term" value="C:cytosol"/>
    <property type="evidence" value="ECO:0007669"/>
    <property type="project" value="TreeGrafter"/>
</dbReference>
<evidence type="ECO:0000256" key="3">
    <source>
        <dbReference type="ARBA" id="ARBA00016090"/>
    </source>
</evidence>
<reference evidence="6 7" key="1">
    <citation type="journal article" date="2010" name="BMC Genomics">
        <title>Genome comparison of the epiphytic bacteria Erwinia billingiae and E. tasmaniensis with the pear pathogen E. pyrifoliae.</title>
        <authorList>
            <person name="Kube M."/>
            <person name="Migdoll A.M."/>
            <person name="Gehring I."/>
            <person name="Heitmann K."/>
            <person name="Mayer Y."/>
            <person name="Kuhl H."/>
            <person name="Knaust F."/>
            <person name="Geider K."/>
            <person name="Reinhardt R."/>
        </authorList>
    </citation>
    <scope>NUCLEOTIDE SEQUENCE [LARGE SCALE GENOMIC DNA]</scope>
    <source>
        <strain evidence="6 7">Eb661</strain>
    </source>
</reference>
<dbReference type="PANTHER" id="PTHR10937">
    <property type="entry name" value="GLUCOSAMINE--FRUCTOSE-6-PHOSPHATE AMINOTRANSFERASE, ISOMERIZING"/>
    <property type="match status" value="1"/>
</dbReference>
<dbReference type="AlphaFoldDB" id="D8ML32"/>
<dbReference type="eggNOG" id="COG2222">
    <property type="taxonomic scope" value="Bacteria"/>
</dbReference>
<dbReference type="PROSITE" id="PS51464">
    <property type="entry name" value="SIS"/>
    <property type="match status" value="1"/>
</dbReference>
<dbReference type="GO" id="GO:0006487">
    <property type="term" value="P:protein N-linked glycosylation"/>
    <property type="evidence" value="ECO:0007669"/>
    <property type="project" value="TreeGrafter"/>
</dbReference>
<dbReference type="STRING" id="634500.EbC_43290"/>
<evidence type="ECO:0000313" key="6">
    <source>
        <dbReference type="EMBL" id="CAX61860.1"/>
    </source>
</evidence>
<dbReference type="EC" id="2.6.1.16" evidence="2"/>
<evidence type="ECO:0000313" key="7">
    <source>
        <dbReference type="Proteomes" id="UP000008793"/>
    </source>
</evidence>
<comment type="catalytic activity">
    <reaction evidence="1">
        <text>D-fructose 6-phosphate + L-glutamine = D-glucosamine 6-phosphate + L-glutamate</text>
        <dbReference type="Rhea" id="RHEA:13237"/>
        <dbReference type="ChEBI" id="CHEBI:29985"/>
        <dbReference type="ChEBI" id="CHEBI:58359"/>
        <dbReference type="ChEBI" id="CHEBI:58725"/>
        <dbReference type="ChEBI" id="CHEBI:61527"/>
        <dbReference type="EC" id="2.6.1.16"/>
    </reaction>
</comment>
<evidence type="ECO:0000256" key="2">
    <source>
        <dbReference type="ARBA" id="ARBA00012916"/>
    </source>
</evidence>
<protein>
    <recommendedName>
        <fullName evidence="3">Glutamine--fructose-6-phosphate aminotransferase [isomerizing]</fullName>
        <ecNumber evidence="2">2.6.1.16</ecNumber>
    </recommendedName>
</protein>
<proteinExistence type="predicted"/>
<dbReference type="InterPro" id="IPR046348">
    <property type="entry name" value="SIS_dom_sf"/>
</dbReference>
<dbReference type="GO" id="GO:0006002">
    <property type="term" value="P:fructose 6-phosphate metabolic process"/>
    <property type="evidence" value="ECO:0007669"/>
    <property type="project" value="TreeGrafter"/>
</dbReference>
<evidence type="ECO:0000259" key="5">
    <source>
        <dbReference type="PROSITE" id="PS51464"/>
    </source>
</evidence>
<dbReference type="EMBL" id="FP236843">
    <property type="protein sequence ID" value="CAX61860.1"/>
    <property type="molecule type" value="Genomic_DNA"/>
</dbReference>
<dbReference type="KEGG" id="ebi:EbC_43290"/>